<feature type="domain" description="N-acetyltransferase" evidence="3">
    <location>
        <begin position="1"/>
        <end position="172"/>
    </location>
</feature>
<accession>A0A4R3NQ48</accession>
<dbReference type="PROSITE" id="PS51186">
    <property type="entry name" value="GNAT"/>
    <property type="match status" value="1"/>
</dbReference>
<name>A0A4R3NQ48_9GAMM</name>
<dbReference type="PANTHER" id="PTHR43877">
    <property type="entry name" value="AMINOALKYLPHOSPHONATE N-ACETYLTRANSFERASE-RELATED-RELATED"/>
    <property type="match status" value="1"/>
</dbReference>
<keyword evidence="1 4" id="KW-0808">Transferase</keyword>
<organism evidence="4 5">
    <name type="scientific">Providencia alcalifaciens</name>
    <dbReference type="NCBI Taxonomy" id="126385"/>
    <lineage>
        <taxon>Bacteria</taxon>
        <taxon>Pseudomonadati</taxon>
        <taxon>Pseudomonadota</taxon>
        <taxon>Gammaproteobacteria</taxon>
        <taxon>Enterobacterales</taxon>
        <taxon>Morganellaceae</taxon>
        <taxon>Providencia</taxon>
    </lineage>
</organism>
<dbReference type="Proteomes" id="UP000295055">
    <property type="component" value="Unassembled WGS sequence"/>
</dbReference>
<proteinExistence type="predicted"/>
<dbReference type="EMBL" id="SMAS01000001">
    <property type="protein sequence ID" value="TCT38337.1"/>
    <property type="molecule type" value="Genomic_DNA"/>
</dbReference>
<dbReference type="InterPro" id="IPR050832">
    <property type="entry name" value="Bact_Acetyltransf"/>
</dbReference>
<dbReference type="Gene3D" id="3.40.630.30">
    <property type="match status" value="1"/>
</dbReference>
<dbReference type="InterPro" id="IPR016181">
    <property type="entry name" value="Acyl_CoA_acyltransferase"/>
</dbReference>
<dbReference type="AlphaFoldDB" id="A0A4R3NQ48"/>
<dbReference type="RefSeq" id="WP_108479548.1">
    <property type="nucleotide sequence ID" value="NZ_JADSSX010000001.1"/>
</dbReference>
<evidence type="ECO:0000313" key="5">
    <source>
        <dbReference type="Proteomes" id="UP000295055"/>
    </source>
</evidence>
<dbReference type="Pfam" id="PF00583">
    <property type="entry name" value="Acetyltransf_1"/>
    <property type="match status" value="1"/>
</dbReference>
<protein>
    <submittedName>
        <fullName evidence="4">Acetyltransferase (GNAT) family protein</fullName>
    </submittedName>
</protein>
<keyword evidence="2" id="KW-0012">Acyltransferase</keyword>
<dbReference type="InterPro" id="IPR000182">
    <property type="entry name" value="GNAT_dom"/>
</dbReference>
<reference evidence="4 5" key="1">
    <citation type="submission" date="2019-03" db="EMBL/GenBank/DDBJ databases">
        <title>Genomic analyses of the natural microbiome of Caenorhabditis elegans.</title>
        <authorList>
            <person name="Samuel B."/>
        </authorList>
    </citation>
    <scope>NUCLEOTIDE SEQUENCE [LARGE SCALE GENOMIC DNA]</scope>
    <source>
        <strain evidence="4 5">JUb102</strain>
    </source>
</reference>
<sequence length="181" mass="20231">MIINCYDKKLSENKIDELVNVLYKCVLGGASVGYTDAEAQINEMRNYWIDVNHSLSTNSFKLISAELDNQIVGVVGLELCAKPNGKHRGEICKLLVLPEYRRKGLARKLMQEAEQVAWNLGLRLLTLDTNTKGITVSLYNSLGWQISGEIPDFAQSVGGILESTTIMFKRKPENGIKIHHP</sequence>
<evidence type="ECO:0000256" key="1">
    <source>
        <dbReference type="ARBA" id="ARBA00022679"/>
    </source>
</evidence>
<dbReference type="SUPFAM" id="SSF55729">
    <property type="entry name" value="Acyl-CoA N-acyltransferases (Nat)"/>
    <property type="match status" value="1"/>
</dbReference>
<evidence type="ECO:0000259" key="3">
    <source>
        <dbReference type="PROSITE" id="PS51186"/>
    </source>
</evidence>
<dbReference type="CDD" id="cd04301">
    <property type="entry name" value="NAT_SF"/>
    <property type="match status" value="1"/>
</dbReference>
<evidence type="ECO:0000313" key="4">
    <source>
        <dbReference type="EMBL" id="TCT38337.1"/>
    </source>
</evidence>
<evidence type="ECO:0000256" key="2">
    <source>
        <dbReference type="ARBA" id="ARBA00023315"/>
    </source>
</evidence>
<dbReference type="OrthoDB" id="3389160at2"/>
<dbReference type="GO" id="GO:0016747">
    <property type="term" value="F:acyltransferase activity, transferring groups other than amino-acyl groups"/>
    <property type="evidence" value="ECO:0007669"/>
    <property type="project" value="InterPro"/>
</dbReference>
<gene>
    <name evidence="4" type="ORF">EC835_101336</name>
</gene>
<comment type="caution">
    <text evidence="4">The sequence shown here is derived from an EMBL/GenBank/DDBJ whole genome shotgun (WGS) entry which is preliminary data.</text>
</comment>